<keyword evidence="1" id="KW-0732">Signal</keyword>
<organism evidence="2 5">
    <name type="scientific">Methylopila capsulata</name>
    <dbReference type="NCBI Taxonomy" id="61654"/>
    <lineage>
        <taxon>Bacteria</taxon>
        <taxon>Pseudomonadati</taxon>
        <taxon>Pseudomonadota</taxon>
        <taxon>Alphaproteobacteria</taxon>
        <taxon>Hyphomicrobiales</taxon>
        <taxon>Methylopilaceae</taxon>
        <taxon>Methylopila</taxon>
    </lineage>
</organism>
<evidence type="ECO:0000313" key="2">
    <source>
        <dbReference type="EMBL" id="GLK55159.1"/>
    </source>
</evidence>
<feature type="signal peptide" evidence="1">
    <location>
        <begin position="1"/>
        <end position="27"/>
    </location>
</feature>
<evidence type="ECO:0000313" key="4">
    <source>
        <dbReference type="Proteomes" id="UP000758856"/>
    </source>
</evidence>
<keyword evidence="4" id="KW-1185">Reference proteome</keyword>
<reference evidence="2" key="1">
    <citation type="journal article" date="2014" name="Int. J. Syst. Evol. Microbiol.">
        <title>Complete genome sequence of Corynebacterium casei LMG S-19264T (=DSM 44701T), isolated from a smear-ripened cheese.</title>
        <authorList>
            <consortium name="US DOE Joint Genome Institute (JGI-PGF)"/>
            <person name="Walter F."/>
            <person name="Albersmeier A."/>
            <person name="Kalinowski J."/>
            <person name="Ruckert C."/>
        </authorList>
    </citation>
    <scope>NUCLEOTIDE SEQUENCE</scope>
    <source>
        <strain evidence="2">VKM B-1606</strain>
    </source>
</reference>
<dbReference type="EMBL" id="BSFF01000002">
    <property type="protein sequence ID" value="GLK55159.1"/>
    <property type="molecule type" value="Genomic_DNA"/>
</dbReference>
<sequence>MATTATRLTTLALAATFVAALGQTAGAQTYVVWGIGAKTCGAWTDAQRTDEAKAEAYQSWVHAFLTGAAFGRNGLAVKPDADINPEALTKWVDAWCEANPRMTVERAAVALLDHVAAAGVQSGGK</sequence>
<evidence type="ECO:0008006" key="6">
    <source>
        <dbReference type="Google" id="ProtNLM"/>
    </source>
</evidence>
<protein>
    <recommendedName>
        <fullName evidence="6">Rap1a immunity protein domain-containing protein</fullName>
    </recommendedName>
</protein>
<gene>
    <name evidence="2" type="ORF">GCM10008170_11780</name>
    <name evidence="3" type="ORF">JOD31_000081</name>
</gene>
<dbReference type="Proteomes" id="UP001143400">
    <property type="component" value="Unassembled WGS sequence"/>
</dbReference>
<name>A0A9W6IT82_9HYPH</name>
<proteinExistence type="predicted"/>
<comment type="caution">
    <text evidence="2">The sequence shown here is derived from an EMBL/GenBank/DDBJ whole genome shotgun (WGS) entry which is preliminary data.</text>
</comment>
<dbReference type="EMBL" id="JAFBCY010000001">
    <property type="protein sequence ID" value="MBM7849869.1"/>
    <property type="molecule type" value="Genomic_DNA"/>
</dbReference>
<feature type="chain" id="PRO_5040878046" description="Rap1a immunity protein domain-containing protein" evidence="1">
    <location>
        <begin position="28"/>
        <end position="125"/>
    </location>
</feature>
<dbReference type="RefSeq" id="WP_204948352.1">
    <property type="nucleotide sequence ID" value="NZ_BSFF01000002.1"/>
</dbReference>
<evidence type="ECO:0000313" key="3">
    <source>
        <dbReference type="EMBL" id="MBM7849869.1"/>
    </source>
</evidence>
<reference evidence="2" key="3">
    <citation type="submission" date="2023-01" db="EMBL/GenBank/DDBJ databases">
        <authorList>
            <person name="Sun Q."/>
            <person name="Evtushenko L."/>
        </authorList>
    </citation>
    <scope>NUCLEOTIDE SEQUENCE</scope>
    <source>
        <strain evidence="2">VKM B-1606</strain>
    </source>
</reference>
<dbReference type="Proteomes" id="UP000758856">
    <property type="component" value="Unassembled WGS sequence"/>
</dbReference>
<dbReference type="AlphaFoldDB" id="A0A9W6IT82"/>
<evidence type="ECO:0000313" key="5">
    <source>
        <dbReference type="Proteomes" id="UP001143400"/>
    </source>
</evidence>
<accession>A0A9W6IT82</accession>
<reference evidence="3 4" key="2">
    <citation type="submission" date="2021-01" db="EMBL/GenBank/DDBJ databases">
        <title>Genomic Encyclopedia of Type Strains, Phase IV (KMG-IV): sequencing the most valuable type-strain genomes for metagenomic binning, comparative biology and taxonomic classification.</title>
        <authorList>
            <person name="Goeker M."/>
        </authorList>
    </citation>
    <scope>NUCLEOTIDE SEQUENCE [LARGE SCALE GENOMIC DNA]</scope>
    <source>
        <strain evidence="3 4">DSM 6130</strain>
    </source>
</reference>
<evidence type="ECO:0000256" key="1">
    <source>
        <dbReference type="SAM" id="SignalP"/>
    </source>
</evidence>